<evidence type="ECO:0000313" key="1">
    <source>
        <dbReference type="EMBL" id="APX00263.1"/>
    </source>
</evidence>
<reference evidence="1 4" key="1">
    <citation type="journal article" date="2011" name="J. Bacteriol.">
        <title>Genome sequence of Halobiforma lacisalsi AJ5, an extremely halophilic archaeon which harbors a bop gene.</title>
        <authorList>
            <person name="Jiang X."/>
            <person name="Wang S."/>
            <person name="Cheng H."/>
            <person name="Huo Y."/>
            <person name="Zhang X."/>
            <person name="Zhu X."/>
            <person name="Han X."/>
            <person name="Ni P."/>
            <person name="Wu M."/>
        </authorList>
    </citation>
    <scope>NUCLEOTIDE SEQUENCE [LARGE SCALE GENOMIC DNA]</scope>
    <source>
        <strain evidence="1 4">AJ5</strain>
        <plasmid evidence="4">phlaj5i</plasmid>
        <plasmid evidence="1">pHLAJ5I</plasmid>
    </source>
</reference>
<evidence type="ECO:0000313" key="2">
    <source>
        <dbReference type="EMBL" id="EMA29998.1"/>
    </source>
</evidence>
<sequence>MRKVARDEERPVVVSAYYGNRVDQYGNSILIGRVDPEADVHIIYCQKGEAPVVYESETAAREAGVPDENDGDELEDEWVFKALPLIGCDAYDEPKSFSFTDYPLLSAVRPRHHSFCNWYAAKEHLRAIDMGADSLRDIEDDVDDPSSLLAPAQLEVLCNEYLRLEEAYDEYTQTLPVGRTMRDVDIVGQYDGGTLFAQVTQATGSDLEEKAEKLAAYADENTVCILFGPSGEVTEIDVEGYEILQEPNPTALSATEIAYEPVSKVVSTVDTERADLLETMYELPDPAQ</sequence>
<organism evidence="2 3">
    <name type="scientific">Natronobacterium lacisalsi AJ5</name>
    <dbReference type="NCBI Taxonomy" id="358396"/>
    <lineage>
        <taxon>Archaea</taxon>
        <taxon>Methanobacteriati</taxon>
        <taxon>Methanobacteriota</taxon>
        <taxon>Stenosarchaea group</taxon>
        <taxon>Halobacteria</taxon>
        <taxon>Halobacteriales</taxon>
        <taxon>Natrialbaceae</taxon>
        <taxon>Natronobacterium</taxon>
    </lineage>
</organism>
<geneLocation type="plasmid" evidence="1">
    <name>pHLAJ5I</name>
</geneLocation>
<gene>
    <name evidence="2" type="ORF">C445_16869</name>
    <name evidence="1" type="ORF">CHINAEXTREME_20895</name>
</gene>
<dbReference type="EMBL" id="AOLZ01000064">
    <property type="protein sequence ID" value="EMA29998.1"/>
    <property type="molecule type" value="Genomic_DNA"/>
</dbReference>
<name>M0LA87_NATLA</name>
<protein>
    <submittedName>
        <fullName evidence="2">Uncharacterized protein</fullName>
    </submittedName>
</protein>
<keyword evidence="1" id="KW-0614">Plasmid</keyword>
<dbReference type="KEGG" id="hlc:CHINAEXTREME20895"/>
<dbReference type="AlphaFoldDB" id="M0LA87"/>
<reference evidence="2 3" key="2">
    <citation type="journal article" date="2014" name="PLoS Genet.">
        <title>Phylogenetically driven sequencing of extremely halophilic archaea reveals strategies for static and dynamic osmo-response.</title>
        <authorList>
            <person name="Becker E.A."/>
            <person name="Seitzer P.M."/>
            <person name="Tritt A."/>
            <person name="Larsen D."/>
            <person name="Krusor M."/>
            <person name="Yao A.I."/>
            <person name="Wu D."/>
            <person name="Madern D."/>
            <person name="Eisen J.A."/>
            <person name="Darling A.E."/>
            <person name="Facciotti M.T."/>
        </authorList>
    </citation>
    <scope>NUCLEOTIDE SEQUENCE [LARGE SCALE GENOMIC DNA]</scope>
    <source>
        <strain evidence="2 3">AJ5</strain>
    </source>
</reference>
<geneLocation type="plasmid" evidence="4">
    <name>phlaj5i</name>
</geneLocation>
<dbReference type="Proteomes" id="UP000186547">
    <property type="component" value="Plasmid pHLAJ5I"/>
</dbReference>
<dbReference type="RefSeq" id="WP_007143068.1">
    <property type="nucleotide sequence ID" value="NZ_AOLZ01000064.1"/>
</dbReference>
<keyword evidence="3" id="KW-1185">Reference proteome</keyword>
<proteinExistence type="predicted"/>
<evidence type="ECO:0000313" key="4">
    <source>
        <dbReference type="Proteomes" id="UP000186547"/>
    </source>
</evidence>
<evidence type="ECO:0000313" key="3">
    <source>
        <dbReference type="Proteomes" id="UP000011555"/>
    </source>
</evidence>
<dbReference type="GeneID" id="30923637"/>
<accession>M0LA87</accession>
<reference evidence="1" key="3">
    <citation type="submission" date="2017-01" db="EMBL/GenBank/DDBJ databases">
        <authorList>
            <person name="Mah S.A."/>
            <person name="Swanson W.J."/>
            <person name="Moy G.W."/>
            <person name="Vacquier V.D."/>
        </authorList>
    </citation>
    <scope>NUCLEOTIDE SEQUENCE</scope>
    <source>
        <strain evidence="1">AJ5</strain>
        <plasmid evidence="1">pHLAJ5I</plasmid>
    </source>
</reference>
<dbReference type="EMBL" id="CP019286">
    <property type="protein sequence ID" value="APX00263.1"/>
    <property type="molecule type" value="Genomic_DNA"/>
</dbReference>
<dbReference type="Proteomes" id="UP000011555">
    <property type="component" value="Unassembled WGS sequence"/>
</dbReference>